<dbReference type="InterPro" id="IPR003607">
    <property type="entry name" value="HD/PDEase_dom"/>
</dbReference>
<dbReference type="Gene3D" id="1.10.3210.10">
    <property type="entry name" value="Hypothetical protein af1432"/>
    <property type="match status" value="1"/>
</dbReference>
<dbReference type="InterPro" id="IPR037522">
    <property type="entry name" value="HD_GYP_dom"/>
</dbReference>
<sequence>MLIMKWRSSSLKRISVDKLVGGEIVAKEIATIHGLVIIPVGSKIKKEYIRKLKELHIDWIFIEEVKEQKIDNLVQGTVEAQVEKKILEECVGQIKNTIERYTCCASNELTGVVDVANHIIQEILEQPNVMYNVSTIREKNHSTYTHSVNVSTLAVLIALKLKLPQKKIQEIAIGSLLHDLGMSYLPFDYEKIDIDECDEKQLTEIKKHVLTGYTMVKDEEWLSNTAKEIVLSHHERDDGSGYPMHLTSDRISLETKIVAICDELDRAVYSDHRLKYKVHHVIDNIMSKAGILFDFKVVNAFVEVVAVYPIGTYVLLNTEEIGIVISQNYRMPTRPVVQVLGIKELDLSKKGRIVDLSQELTTYIRDTIEE</sequence>
<name>A0A3D2X2Y3_9FIRM</name>
<dbReference type="EMBL" id="DPVV01000050">
    <property type="protein sequence ID" value="HCL01057.1"/>
    <property type="molecule type" value="Genomic_DNA"/>
</dbReference>
<dbReference type="PANTHER" id="PTHR43155:SF2">
    <property type="entry name" value="CYCLIC DI-GMP PHOSPHODIESTERASE PA4108"/>
    <property type="match status" value="1"/>
</dbReference>
<dbReference type="InterPro" id="IPR006674">
    <property type="entry name" value="HD_domain"/>
</dbReference>
<dbReference type="Proteomes" id="UP000262969">
    <property type="component" value="Unassembled WGS sequence"/>
</dbReference>
<reference evidence="2 3" key="1">
    <citation type="journal article" date="2018" name="Nat. Biotechnol.">
        <title>A standardized bacterial taxonomy based on genome phylogeny substantially revises the tree of life.</title>
        <authorList>
            <person name="Parks D.H."/>
            <person name="Chuvochina M."/>
            <person name="Waite D.W."/>
            <person name="Rinke C."/>
            <person name="Skarshewski A."/>
            <person name="Chaumeil P.A."/>
            <person name="Hugenholtz P."/>
        </authorList>
    </citation>
    <scope>NUCLEOTIDE SEQUENCE [LARGE SCALE GENOMIC DNA]</scope>
    <source>
        <strain evidence="2">UBA11728</strain>
    </source>
</reference>
<gene>
    <name evidence="2" type="ORF">DHW61_01300</name>
</gene>
<dbReference type="PROSITE" id="PS51832">
    <property type="entry name" value="HD_GYP"/>
    <property type="match status" value="1"/>
</dbReference>
<dbReference type="PANTHER" id="PTHR43155">
    <property type="entry name" value="CYCLIC DI-GMP PHOSPHODIESTERASE PA4108-RELATED"/>
    <property type="match status" value="1"/>
</dbReference>
<evidence type="ECO:0000313" key="3">
    <source>
        <dbReference type="Proteomes" id="UP000262969"/>
    </source>
</evidence>
<comment type="caution">
    <text evidence="2">The sequence shown here is derived from an EMBL/GenBank/DDBJ whole genome shotgun (WGS) entry which is preliminary data.</text>
</comment>
<organism evidence="2 3">
    <name type="scientific">Lachnoclostridium phytofermentans</name>
    <dbReference type="NCBI Taxonomy" id="66219"/>
    <lineage>
        <taxon>Bacteria</taxon>
        <taxon>Bacillati</taxon>
        <taxon>Bacillota</taxon>
        <taxon>Clostridia</taxon>
        <taxon>Lachnospirales</taxon>
        <taxon>Lachnospiraceae</taxon>
    </lineage>
</organism>
<accession>A0A3D2X2Y3</accession>
<feature type="domain" description="HD-GYP" evidence="1">
    <location>
        <begin position="121"/>
        <end position="317"/>
    </location>
</feature>
<dbReference type="SMART" id="SM00471">
    <property type="entry name" value="HDc"/>
    <property type="match status" value="1"/>
</dbReference>
<protein>
    <recommendedName>
        <fullName evidence="1">HD-GYP domain-containing protein</fullName>
    </recommendedName>
</protein>
<dbReference type="SUPFAM" id="SSF109604">
    <property type="entry name" value="HD-domain/PDEase-like"/>
    <property type="match status" value="1"/>
</dbReference>
<dbReference type="AlphaFoldDB" id="A0A3D2X2Y3"/>
<evidence type="ECO:0000313" key="2">
    <source>
        <dbReference type="EMBL" id="HCL01057.1"/>
    </source>
</evidence>
<proteinExistence type="predicted"/>
<dbReference type="Pfam" id="PF01966">
    <property type="entry name" value="HD"/>
    <property type="match status" value="1"/>
</dbReference>
<dbReference type="CDD" id="cd00077">
    <property type="entry name" value="HDc"/>
    <property type="match status" value="1"/>
</dbReference>
<evidence type="ECO:0000259" key="1">
    <source>
        <dbReference type="PROSITE" id="PS51832"/>
    </source>
</evidence>